<reference evidence="4" key="1">
    <citation type="submission" date="2023-07" db="EMBL/GenBank/DDBJ databases">
        <title>30 novel species of actinomycetes from the DSMZ collection.</title>
        <authorList>
            <person name="Nouioui I."/>
        </authorList>
    </citation>
    <scope>NUCLEOTIDE SEQUENCE [LARGE SCALE GENOMIC DNA]</scope>
    <source>
        <strain evidence="4">DSM 41982</strain>
    </source>
</reference>
<sequence>MGILDLLRNAFGRRKAEPTEAEAEAQAQESPRAPEDGETAGAAPRDEAPARDAEPAAPTVPAARTGETGTAPSPEPQPEPLPEQRRSTDATLADDLVAAAFDRAQDRPTIPHPAEPVEAEAPEAPEAGAGTREPEEKEAVRGTGDAEPEPEAEDPAAREPGAEVKPVAEAKPETVPEPEATQAVEPEPVPEAVEPEAPADAEPEAAVEPAPAVEPVAPAPAVEPVPEPAPAPRPEPAAATPEPEPTAIPEPEAVPQPEAVAEPETLPGPTAVAEPETVPAPDAVPAPVPVPEAAPLKAAPAVPAARVRRLAPELAPAHKSAGAALRKAGLTGTRARVYLVLDRSGSMRPYYKDGSAQALGEQVLALAAHLDTEAVVRLVFFSTAIDAMGTLTLDAYEGVVDGLHEGAGRMGRTNYALAIEEVRALHAKEAAGEPGLVVFQTDGPPDARTAATLALKAAETEQPELRWQFVSFGETESKNFDYLRRLGAANAGWFPAGPVPKELTDAEVLGGLLADWHPQS</sequence>
<comment type="caution">
    <text evidence="3">The sequence shown here is derived from an EMBL/GenBank/DDBJ whole genome shotgun (WGS) entry which is preliminary data.</text>
</comment>
<dbReference type="CDD" id="cd00198">
    <property type="entry name" value="vWFA"/>
    <property type="match status" value="1"/>
</dbReference>
<dbReference type="InterPro" id="IPR036465">
    <property type="entry name" value="vWFA_dom_sf"/>
</dbReference>
<feature type="domain" description="VWFA" evidence="2">
    <location>
        <begin position="336"/>
        <end position="512"/>
    </location>
</feature>
<feature type="compositionally biased region" description="Pro residues" evidence="1">
    <location>
        <begin position="242"/>
        <end position="254"/>
    </location>
</feature>
<dbReference type="Proteomes" id="UP001183607">
    <property type="component" value="Unassembled WGS sequence"/>
</dbReference>
<dbReference type="AlphaFoldDB" id="A0ABD5E920"/>
<protein>
    <submittedName>
        <fullName evidence="3">VWA domain-containing protein</fullName>
    </submittedName>
</protein>
<dbReference type="RefSeq" id="WP_311677326.1">
    <property type="nucleotide sequence ID" value="NZ_JAVRER010000032.1"/>
</dbReference>
<dbReference type="Gene3D" id="3.40.50.410">
    <property type="entry name" value="von Willebrand factor, type A domain"/>
    <property type="match status" value="1"/>
</dbReference>
<proteinExistence type="predicted"/>
<feature type="compositionally biased region" description="Basic and acidic residues" evidence="1">
    <location>
        <begin position="44"/>
        <end position="54"/>
    </location>
</feature>
<feature type="region of interest" description="Disordered" evidence="1">
    <location>
        <begin position="1"/>
        <end position="286"/>
    </location>
</feature>
<dbReference type="EMBL" id="JAVRER010000032">
    <property type="protein sequence ID" value="MDT0417755.1"/>
    <property type="molecule type" value="Genomic_DNA"/>
</dbReference>
<feature type="compositionally biased region" description="Basic and acidic residues" evidence="1">
    <location>
        <begin position="155"/>
        <end position="174"/>
    </location>
</feature>
<dbReference type="Pfam" id="PF10138">
    <property type="entry name" value="vWA-TerF-like"/>
    <property type="match status" value="1"/>
</dbReference>
<feature type="compositionally biased region" description="Low complexity" evidence="1">
    <location>
        <begin position="89"/>
        <end position="102"/>
    </location>
</feature>
<feature type="compositionally biased region" description="Low complexity" evidence="1">
    <location>
        <begin position="177"/>
        <end position="192"/>
    </location>
</feature>
<evidence type="ECO:0000313" key="4">
    <source>
        <dbReference type="Proteomes" id="UP001183607"/>
    </source>
</evidence>
<dbReference type="InterPro" id="IPR002035">
    <property type="entry name" value="VWF_A"/>
</dbReference>
<evidence type="ECO:0000313" key="3">
    <source>
        <dbReference type="EMBL" id="MDT0417755.1"/>
    </source>
</evidence>
<dbReference type="InterPro" id="IPR019303">
    <property type="entry name" value="vWA_TerF_C"/>
</dbReference>
<dbReference type="SMART" id="SM00327">
    <property type="entry name" value="VWA"/>
    <property type="match status" value="1"/>
</dbReference>
<accession>A0ABD5E920</accession>
<evidence type="ECO:0000256" key="1">
    <source>
        <dbReference type="SAM" id="MobiDB-lite"/>
    </source>
</evidence>
<feature type="compositionally biased region" description="Pro residues" evidence="1">
    <location>
        <begin position="217"/>
        <end position="235"/>
    </location>
</feature>
<feature type="compositionally biased region" description="Low complexity" evidence="1">
    <location>
        <begin position="206"/>
        <end position="216"/>
    </location>
</feature>
<gene>
    <name evidence="3" type="ORF">RM574_19925</name>
</gene>
<evidence type="ECO:0000259" key="2">
    <source>
        <dbReference type="PROSITE" id="PS50234"/>
    </source>
</evidence>
<dbReference type="SUPFAM" id="SSF53300">
    <property type="entry name" value="vWA-like"/>
    <property type="match status" value="1"/>
</dbReference>
<feature type="compositionally biased region" description="Low complexity" evidence="1">
    <location>
        <begin position="255"/>
        <end position="281"/>
    </location>
</feature>
<dbReference type="PROSITE" id="PS50234">
    <property type="entry name" value="VWFA"/>
    <property type="match status" value="1"/>
</dbReference>
<name>A0ABD5E920_9ACTN</name>
<organism evidence="3 4">
    <name type="scientific">Streptomyces evansiae</name>
    <dbReference type="NCBI Taxonomy" id="3075535"/>
    <lineage>
        <taxon>Bacteria</taxon>
        <taxon>Bacillati</taxon>
        <taxon>Actinomycetota</taxon>
        <taxon>Actinomycetes</taxon>
        <taxon>Kitasatosporales</taxon>
        <taxon>Streptomycetaceae</taxon>
        <taxon>Streptomyces</taxon>
    </lineage>
</organism>
<feature type="compositionally biased region" description="Acidic residues" evidence="1">
    <location>
        <begin position="193"/>
        <end position="205"/>
    </location>
</feature>